<dbReference type="Proteomes" id="UP000742024">
    <property type="component" value="Unassembled WGS sequence"/>
</dbReference>
<name>A0ABQ7P2K1_9HYPO</name>
<feature type="compositionally biased region" description="Polar residues" evidence="1">
    <location>
        <begin position="152"/>
        <end position="169"/>
    </location>
</feature>
<evidence type="ECO:0000313" key="3">
    <source>
        <dbReference type="Proteomes" id="UP000742024"/>
    </source>
</evidence>
<reference evidence="2 3" key="1">
    <citation type="journal article" date="2020" name="bioRxiv">
        <title>Whole genome comparisons of ergot fungi reveals the divergence and evolution of species within the genus Claviceps are the result of varying mechanisms driving genome evolution and host range expansion.</title>
        <authorList>
            <person name="Wyka S.A."/>
            <person name="Mondo S.J."/>
            <person name="Liu M."/>
            <person name="Dettman J."/>
            <person name="Nalam V."/>
            <person name="Broders K.D."/>
        </authorList>
    </citation>
    <scope>NUCLEOTIDE SEQUENCE [LARGE SCALE GENOMIC DNA]</scope>
    <source>
        <strain evidence="2 3">LM583</strain>
    </source>
</reference>
<sequence>MADTLPTLSELPSYFSKIIANAKDPAAKAIVEEALQEALSTIRKPVRGQGASETAMIDSPNYLTGTSLEAASSAPTIEILLRRNKELAVTRQSPAVSASSCKRIPSISGQNAGTRLNETETHHDDPHDMEFLRESSSIDPVLNVQPVPAGTKVSTASPTSKSLPQSKMFQDSAVRRGRSKTKINLPESRENGRARMLNPKNRRGGGSGDKGVGFRRGTLSGPSPPTQGFKARFQETHHDDPHGTETLREASLSPLLGNSHDMESLREESLSPLLDNSHGTETLREASLSPLLDNSHDMESLRESSSIDPELNMQPVPARAKVSTASPTSKSLPQSKMSQDSAVRRGRSKTKLNLPESRDNVRARLLNPKNRRGGGSGDKGVAFSRGTLSGPSPPTQGFKARFQSLPQSK</sequence>
<evidence type="ECO:0000313" key="2">
    <source>
        <dbReference type="EMBL" id="KAG5952627.1"/>
    </source>
</evidence>
<evidence type="ECO:0000256" key="1">
    <source>
        <dbReference type="SAM" id="MobiDB-lite"/>
    </source>
</evidence>
<organism evidence="2 3">
    <name type="scientific">Claviceps arundinis</name>
    <dbReference type="NCBI Taxonomy" id="1623583"/>
    <lineage>
        <taxon>Eukaryota</taxon>
        <taxon>Fungi</taxon>
        <taxon>Dikarya</taxon>
        <taxon>Ascomycota</taxon>
        <taxon>Pezizomycotina</taxon>
        <taxon>Sordariomycetes</taxon>
        <taxon>Hypocreomycetidae</taxon>
        <taxon>Hypocreales</taxon>
        <taxon>Clavicipitaceae</taxon>
        <taxon>Claviceps</taxon>
    </lineage>
</organism>
<feature type="compositionally biased region" description="Polar residues" evidence="1">
    <location>
        <begin position="107"/>
        <end position="116"/>
    </location>
</feature>
<accession>A0ABQ7P2K1</accession>
<protein>
    <submittedName>
        <fullName evidence="2">Uncharacterized protein</fullName>
    </submittedName>
</protein>
<dbReference type="EMBL" id="SRPR01000488">
    <property type="protein sequence ID" value="KAG5952627.1"/>
    <property type="molecule type" value="Genomic_DNA"/>
</dbReference>
<feature type="compositionally biased region" description="Basic and acidic residues" evidence="1">
    <location>
        <begin position="260"/>
        <end position="269"/>
    </location>
</feature>
<comment type="caution">
    <text evidence="2">The sequence shown here is derived from an EMBL/GenBank/DDBJ whole genome shotgun (WGS) entry which is preliminary data.</text>
</comment>
<feature type="compositionally biased region" description="Polar residues" evidence="1">
    <location>
        <begin position="323"/>
        <end position="341"/>
    </location>
</feature>
<feature type="region of interest" description="Disordered" evidence="1">
    <location>
        <begin position="148"/>
        <end position="230"/>
    </location>
</feature>
<keyword evidence="3" id="KW-1185">Reference proteome</keyword>
<feature type="region of interest" description="Disordered" evidence="1">
    <location>
        <begin position="100"/>
        <end position="122"/>
    </location>
</feature>
<proteinExistence type="predicted"/>
<feature type="region of interest" description="Disordered" evidence="1">
    <location>
        <begin position="256"/>
        <end position="409"/>
    </location>
</feature>
<gene>
    <name evidence="2" type="ORF">E4U57_005918</name>
</gene>